<dbReference type="GO" id="GO:0016491">
    <property type="term" value="F:oxidoreductase activity"/>
    <property type="evidence" value="ECO:0007669"/>
    <property type="project" value="UniProtKB-KW"/>
</dbReference>
<comment type="similarity">
    <text evidence="1">Belongs to the short-chain dehydrogenases/reductases (SDR) family.</text>
</comment>
<keyword evidence="3" id="KW-0560">Oxidoreductase</keyword>
<evidence type="ECO:0000256" key="1">
    <source>
        <dbReference type="ARBA" id="ARBA00006484"/>
    </source>
</evidence>
<dbReference type="InterPro" id="IPR002347">
    <property type="entry name" value="SDR_fam"/>
</dbReference>
<evidence type="ECO:0000313" key="5">
    <source>
        <dbReference type="Proteomes" id="UP000310108"/>
    </source>
</evidence>
<feature type="non-terminal residue" evidence="4">
    <location>
        <position position="1"/>
    </location>
</feature>
<accession>A0A4U6XMX1</accession>
<evidence type="ECO:0000256" key="3">
    <source>
        <dbReference type="ARBA" id="ARBA00023002"/>
    </source>
</evidence>
<name>A0A4U6XMX1_9PEZI</name>
<keyword evidence="5" id="KW-1185">Reference proteome</keyword>
<dbReference type="Gene3D" id="3.40.50.720">
    <property type="entry name" value="NAD(P)-binding Rossmann-like Domain"/>
    <property type="match status" value="1"/>
</dbReference>
<dbReference type="PANTHER" id="PTHR43544">
    <property type="entry name" value="SHORT-CHAIN DEHYDROGENASE/REDUCTASE"/>
    <property type="match status" value="1"/>
</dbReference>
<dbReference type="InterPro" id="IPR036291">
    <property type="entry name" value="NAD(P)-bd_dom_sf"/>
</dbReference>
<dbReference type="AlphaFoldDB" id="A0A4U6XMX1"/>
<sequence>GELVSLAVAAVADLDGLVKQRLVAPLAAAAGVDVVALALADVQLAGPPDLDAALLQHLLPPVGQPADAAGDGEQDGVEVEREAHGLVDEARVEVDVGVQVALRHELALAGVPGELEGRVEELVAAGDGEDLVGQLADGGGARVDVLVDAVAEADEHALPLLDLLHKGRHVLGAANLHEHADGALAGAAVAGAVQRGAAGRDDAVGVDEARADLQHRGRGAVDLVVGVDDEEGVEGALQHGVRLVLVAAQVVEQVQEVARVAEALGGAVEGTALAHAVRGGGQGGGLADDAEDLLVEHPEGVHVARGGVGVQLLALQTRVRLRGEGAERGEGGLQHGHGVGVVAEGLEHALDVAVDVGVVHDLVLPAAVLGRGGQLAVDEQEGRLEEVGLVDELLDGVAAVAEDALEAVDVGDVALDDGGVHVGRVVDAEALVRLILGAVVAAGRLDLLDVRRQDRVVLDGELVRAAGAVVHDGERLARRAGGAASRVFGHDPTKAEGSALVLVKIDVTAASDAAAAVSSLQRDHGIAAVDVVIANAGVGSPISRTIDIVPETALQLFAVNAVGPVTLVNAAAALLRASAREGGPVFMAVSSSLGSIGAQAAIYEAFSASFAPYGATKSALNWFVHRLHLEEPWLTSFACHPGVVRTDMNSSMDDDVLESIGAISVEESVGSMMALLDTASRKTTGGSFRSYDGSTLPW</sequence>
<gene>
    <name evidence="4" type="primary">nor-1</name>
    <name evidence="4" type="ORF">CTA1_5358</name>
</gene>
<evidence type="ECO:0000256" key="2">
    <source>
        <dbReference type="ARBA" id="ARBA00022857"/>
    </source>
</evidence>
<dbReference type="EMBL" id="PJEX01000051">
    <property type="protein sequence ID" value="TKW57063.1"/>
    <property type="molecule type" value="Genomic_DNA"/>
</dbReference>
<dbReference type="Pfam" id="PF00106">
    <property type="entry name" value="adh_short"/>
    <property type="match status" value="1"/>
</dbReference>
<keyword evidence="2" id="KW-0521">NADP</keyword>
<proteinExistence type="inferred from homology"/>
<dbReference type="SUPFAM" id="SSF51735">
    <property type="entry name" value="NAD(P)-binding Rossmann-fold domains"/>
    <property type="match status" value="1"/>
</dbReference>
<dbReference type="GO" id="GO:0005737">
    <property type="term" value="C:cytoplasm"/>
    <property type="evidence" value="ECO:0007669"/>
    <property type="project" value="TreeGrafter"/>
</dbReference>
<reference evidence="4 5" key="1">
    <citation type="journal article" date="2019" name="PLoS ONE">
        <title>Comparative genome analysis indicates high evolutionary potential of pathogenicity genes in Colletotrichum tanaceti.</title>
        <authorList>
            <person name="Lelwala R.V."/>
            <person name="Korhonen P.K."/>
            <person name="Young N.D."/>
            <person name="Scott J.B."/>
            <person name="Ades P.A."/>
            <person name="Gasser R.B."/>
            <person name="Taylor P.W.J."/>
        </authorList>
    </citation>
    <scope>NUCLEOTIDE SEQUENCE [LARGE SCALE GENOMIC DNA]</scope>
    <source>
        <strain evidence="4">BRIP57314</strain>
    </source>
</reference>
<evidence type="ECO:0000313" key="4">
    <source>
        <dbReference type="EMBL" id="TKW57063.1"/>
    </source>
</evidence>
<protein>
    <submittedName>
        <fullName evidence="4">Norsolorinic acid ketoreductase</fullName>
    </submittedName>
</protein>
<organism evidence="4 5">
    <name type="scientific">Colletotrichum tanaceti</name>
    <dbReference type="NCBI Taxonomy" id="1306861"/>
    <lineage>
        <taxon>Eukaryota</taxon>
        <taxon>Fungi</taxon>
        <taxon>Dikarya</taxon>
        <taxon>Ascomycota</taxon>
        <taxon>Pezizomycotina</taxon>
        <taxon>Sordariomycetes</taxon>
        <taxon>Hypocreomycetidae</taxon>
        <taxon>Glomerellales</taxon>
        <taxon>Glomerellaceae</taxon>
        <taxon>Colletotrichum</taxon>
        <taxon>Colletotrichum destructivum species complex</taxon>
    </lineage>
</organism>
<dbReference type="Proteomes" id="UP000310108">
    <property type="component" value="Unassembled WGS sequence"/>
</dbReference>
<comment type="caution">
    <text evidence="4">The sequence shown here is derived from an EMBL/GenBank/DDBJ whole genome shotgun (WGS) entry which is preliminary data.</text>
</comment>
<dbReference type="InterPro" id="IPR051468">
    <property type="entry name" value="Fungal_SecMetab_SDRs"/>
</dbReference>
<dbReference type="PANTHER" id="PTHR43544:SF7">
    <property type="entry name" value="NADB-LER2"/>
    <property type="match status" value="1"/>
</dbReference>